<evidence type="ECO:0000256" key="14">
    <source>
        <dbReference type="PROSITE-ProRule" id="PRU00409"/>
    </source>
</evidence>
<evidence type="ECO:0000256" key="11">
    <source>
        <dbReference type="ARBA" id="ARBA00031353"/>
    </source>
</evidence>
<evidence type="ECO:0000313" key="17">
    <source>
        <dbReference type="Proteomes" id="UP000637695"/>
    </source>
</evidence>
<comment type="catalytic activity">
    <reaction evidence="13">
        <text>[L-4-(L-arginin-2-N-yl)aspartate](n) + L-aspartate + ATP = [L-4-(L-arginin-2-N-yl)aspartate](n)-L-aspartate + ADP + phosphate + H(+)</text>
        <dbReference type="Rhea" id="RHEA:13277"/>
        <dbReference type="Rhea" id="RHEA-COMP:13728"/>
        <dbReference type="Rhea" id="RHEA-COMP:13733"/>
        <dbReference type="ChEBI" id="CHEBI:15378"/>
        <dbReference type="ChEBI" id="CHEBI:29991"/>
        <dbReference type="ChEBI" id="CHEBI:30616"/>
        <dbReference type="ChEBI" id="CHEBI:43474"/>
        <dbReference type="ChEBI" id="CHEBI:137986"/>
        <dbReference type="ChEBI" id="CHEBI:137990"/>
        <dbReference type="ChEBI" id="CHEBI:456216"/>
        <dbReference type="EC" id="6.3.2.29"/>
    </reaction>
</comment>
<evidence type="ECO:0000256" key="3">
    <source>
        <dbReference type="ARBA" id="ARBA00009060"/>
    </source>
</evidence>
<evidence type="ECO:0000256" key="10">
    <source>
        <dbReference type="ARBA" id="ARBA00022840"/>
    </source>
</evidence>
<dbReference type="EMBL" id="BMOY01000027">
    <property type="protein sequence ID" value="GGJ08764.1"/>
    <property type="molecule type" value="Genomic_DNA"/>
</dbReference>
<dbReference type="GO" id="GO:0005524">
    <property type="term" value="F:ATP binding"/>
    <property type="evidence" value="ECO:0007669"/>
    <property type="project" value="UniProtKB-UniRule"/>
</dbReference>
<comment type="similarity">
    <text evidence="3">In the C-terminal section; belongs to the MurCDEF family.</text>
</comment>
<dbReference type="Pfam" id="PF18921">
    <property type="entry name" value="Cyanophycin_syn"/>
    <property type="match status" value="1"/>
</dbReference>
<comment type="catalytic activity">
    <reaction evidence="12">
        <text>[L-4-(L-arginin-2-N-yl)aspartate](n)-L-aspartate + L-arginine + ATP = [L-4-(L-arginin-2-N-yl)aspartate](n+1) + ADP + phosphate + H(+)</text>
        <dbReference type="Rhea" id="RHEA:23888"/>
        <dbReference type="Rhea" id="RHEA-COMP:13732"/>
        <dbReference type="Rhea" id="RHEA-COMP:13733"/>
        <dbReference type="ChEBI" id="CHEBI:15378"/>
        <dbReference type="ChEBI" id="CHEBI:30616"/>
        <dbReference type="ChEBI" id="CHEBI:32682"/>
        <dbReference type="ChEBI" id="CHEBI:43474"/>
        <dbReference type="ChEBI" id="CHEBI:137986"/>
        <dbReference type="ChEBI" id="CHEBI:137990"/>
        <dbReference type="ChEBI" id="CHEBI:456216"/>
        <dbReference type="EC" id="6.3.2.30"/>
    </reaction>
</comment>
<dbReference type="SUPFAM" id="SSF56059">
    <property type="entry name" value="Glutathione synthetase ATP-binding domain-like"/>
    <property type="match status" value="1"/>
</dbReference>
<dbReference type="NCBIfam" id="NF010623">
    <property type="entry name" value="PRK14016.1"/>
    <property type="match status" value="1"/>
</dbReference>
<dbReference type="SMART" id="SM01209">
    <property type="entry name" value="GARS_A"/>
    <property type="match status" value="1"/>
</dbReference>
<dbReference type="EC" id="6.3.2.30" evidence="5"/>
<dbReference type="PROSITE" id="PS50975">
    <property type="entry name" value="ATP_GRASP"/>
    <property type="match status" value="1"/>
</dbReference>
<dbReference type="GO" id="GO:0071161">
    <property type="term" value="F:cyanophycin synthetase activity (L-arginine-adding)"/>
    <property type="evidence" value="ECO:0007669"/>
    <property type="project" value="UniProtKB-EC"/>
</dbReference>
<dbReference type="SUPFAM" id="SSF53244">
    <property type="entry name" value="MurD-like peptide ligases, peptide-binding domain"/>
    <property type="match status" value="1"/>
</dbReference>
<dbReference type="InterPro" id="IPR004101">
    <property type="entry name" value="Mur_ligase_C"/>
</dbReference>
<dbReference type="RefSeq" id="WP_188882481.1">
    <property type="nucleotide sequence ID" value="NZ_BMOY01000027.1"/>
</dbReference>
<dbReference type="Pfam" id="PF13549">
    <property type="entry name" value="ATP-grasp_5"/>
    <property type="match status" value="1"/>
</dbReference>
<evidence type="ECO:0000313" key="16">
    <source>
        <dbReference type="EMBL" id="GGJ08764.1"/>
    </source>
</evidence>
<comment type="function">
    <text evidence="1">Catalyzes the ATP-dependent polymerization of arginine and aspartate to multi-L-arginyl-poly-L-aspartic acid (cyanophycin; a water-insoluble reserve polymer).</text>
</comment>
<dbReference type="SUPFAM" id="SSF53623">
    <property type="entry name" value="MurD-like peptide ligases, catalytic domain"/>
    <property type="match status" value="1"/>
</dbReference>
<evidence type="ECO:0000259" key="15">
    <source>
        <dbReference type="PROSITE" id="PS50975"/>
    </source>
</evidence>
<keyword evidence="9 14" id="KW-0547">Nucleotide-binding</keyword>
<dbReference type="PANTHER" id="PTHR23135">
    <property type="entry name" value="MUR LIGASE FAMILY MEMBER"/>
    <property type="match status" value="1"/>
</dbReference>
<evidence type="ECO:0000256" key="4">
    <source>
        <dbReference type="ARBA" id="ARBA00011738"/>
    </source>
</evidence>
<evidence type="ECO:0000256" key="12">
    <source>
        <dbReference type="ARBA" id="ARBA00048094"/>
    </source>
</evidence>
<dbReference type="Pfam" id="PF08245">
    <property type="entry name" value="Mur_ligase_M"/>
    <property type="match status" value="1"/>
</dbReference>
<name>A0A917NMC4_9BACL</name>
<reference evidence="16" key="1">
    <citation type="journal article" date="2014" name="Int. J. Syst. Evol. Microbiol.">
        <title>Complete genome sequence of Corynebacterium casei LMG S-19264T (=DSM 44701T), isolated from a smear-ripened cheese.</title>
        <authorList>
            <consortium name="US DOE Joint Genome Institute (JGI-PGF)"/>
            <person name="Walter F."/>
            <person name="Albersmeier A."/>
            <person name="Kalinowski J."/>
            <person name="Ruckert C."/>
        </authorList>
    </citation>
    <scope>NUCLEOTIDE SEQUENCE</scope>
    <source>
        <strain evidence="16">JCM 18487</strain>
    </source>
</reference>
<dbReference type="InterPro" id="IPR044019">
    <property type="entry name" value="Cyanophycin_syn_N"/>
</dbReference>
<organism evidence="16 17">
    <name type="scientific">Alicyclobacillus cellulosilyticus</name>
    <dbReference type="NCBI Taxonomy" id="1003997"/>
    <lineage>
        <taxon>Bacteria</taxon>
        <taxon>Bacillati</taxon>
        <taxon>Bacillota</taxon>
        <taxon>Bacilli</taxon>
        <taxon>Bacillales</taxon>
        <taxon>Alicyclobacillaceae</taxon>
        <taxon>Alicyclobacillus</taxon>
    </lineage>
</organism>
<gene>
    <name evidence="16" type="ORF">GCM10010885_17380</name>
</gene>
<dbReference type="GO" id="GO:0071160">
    <property type="term" value="F:cyanophycin synthetase activity (L-aspartate-adding)"/>
    <property type="evidence" value="ECO:0007669"/>
    <property type="project" value="UniProtKB-EC"/>
</dbReference>
<dbReference type="InterPro" id="IPR036615">
    <property type="entry name" value="Mur_ligase_C_dom_sf"/>
</dbReference>
<dbReference type="InterPro" id="IPR036565">
    <property type="entry name" value="Mur-like_cat_sf"/>
</dbReference>
<dbReference type="Gene3D" id="3.90.190.20">
    <property type="entry name" value="Mur ligase, C-terminal domain"/>
    <property type="match status" value="1"/>
</dbReference>
<feature type="domain" description="ATP-grasp" evidence="15">
    <location>
        <begin position="222"/>
        <end position="474"/>
    </location>
</feature>
<dbReference type="Pfam" id="PF02875">
    <property type="entry name" value="Mur_ligase_C"/>
    <property type="match status" value="1"/>
</dbReference>
<keyword evidence="10 14" id="KW-0067">ATP-binding</keyword>
<dbReference type="GO" id="GO:0046872">
    <property type="term" value="F:metal ion binding"/>
    <property type="evidence" value="ECO:0007669"/>
    <property type="project" value="InterPro"/>
</dbReference>
<comment type="subunit">
    <text evidence="4">Homodimer.</text>
</comment>
<comment type="pathway">
    <text evidence="2">Cell wall biogenesis; peptidoglycan biosynthesis.</text>
</comment>
<protein>
    <recommendedName>
        <fullName evidence="7">Cyanophycin synthetase</fullName>
        <ecNumber evidence="6">6.3.2.29</ecNumber>
        <ecNumber evidence="5">6.3.2.30</ecNumber>
    </recommendedName>
    <alternativeName>
        <fullName evidence="11">Cyanophycin synthase</fullName>
    </alternativeName>
</protein>
<evidence type="ECO:0000256" key="7">
    <source>
        <dbReference type="ARBA" id="ARBA00022036"/>
    </source>
</evidence>
<evidence type="ECO:0000256" key="6">
    <source>
        <dbReference type="ARBA" id="ARBA00013005"/>
    </source>
</evidence>
<dbReference type="EC" id="6.3.2.29" evidence="6"/>
<evidence type="ECO:0000256" key="13">
    <source>
        <dbReference type="ARBA" id="ARBA00048425"/>
    </source>
</evidence>
<evidence type="ECO:0000256" key="9">
    <source>
        <dbReference type="ARBA" id="ARBA00022741"/>
    </source>
</evidence>
<dbReference type="Proteomes" id="UP000637695">
    <property type="component" value="Unassembled WGS sequence"/>
</dbReference>
<dbReference type="InterPro" id="IPR011761">
    <property type="entry name" value="ATP-grasp"/>
</dbReference>
<dbReference type="InterPro" id="IPR013221">
    <property type="entry name" value="Mur_ligase_cen"/>
</dbReference>
<sequence>MKILSVRHIEGPNVYLYRPILIARLDLMDKAERETTSFPQLADHLLSLLPGLREHHCAKGRPGGFVERLYGGTYLGHVIEHVAIELACLAGLDVHFGKTVYAGRVGLYDVVMECKDFPTQKLLLQEALALVDDLAARRAVLPRRLADAVARARDVLARSQLGPSTQAIVAAALARGIPVRRLDDRSLLQLGYGCHRKWVAATMTEHTSAVAVDVVADKALTKQLLATHGIPVPDGEVAGSLEEALAAFRRLGPPVVVKPQSASQGRGVSLALMTAEEVADAYRWAAQVALPVLVERYLPGRNVRVLVVAGRYTAASERVPAHVVGDGRRTVTELVAAANCDPRRGQDHEKPLTRIEIDQMAVRILAKQGWTPASVPAAGQVVWLRDTANLSTGGEARDVTDILHPAFRHLAERAARLLGLDVCGVDLVIPEDAWASGDGGVVLELNAAPGIRMHLYPSQGAARDVGEAIVRSLFPGNTTGRIPIVAVTGTNGKTTTTRLIGHGLARAGRAVGMTTTGGIYIRGERVVSGDTTGPDSARIVLADPAVEVAVLETARGGIVRGGLGYDQANVAVLTNITLDHIGQDGAETLEDILHIKSLVAECVLPGGTVVLNADDPMLVRLSQRLTSRVVFFSGAEDNRVLARHLARVGTGYYVARGHLVEARGSLAWDLVDVRDVPLTMGGTARFHVENCLAAAAALRALGMTRQQVIDALVSFSPAEHNPGRAMVFELPARGRVVLDYGHNPDGFAKVGAWLRQWPHQRLLCVVGVPGDRADHVIRAAGRAAAEVFDVLVVKEDQDKRGRVPGEVAQILAREIGAAAPDKPCWIELDECAALMRALREMRPGDIVIAFYEHLDPLVHMLTRLGARQVTGAHGWLQPAAPGA</sequence>
<keyword evidence="8" id="KW-0436">Ligase</keyword>
<evidence type="ECO:0000256" key="5">
    <source>
        <dbReference type="ARBA" id="ARBA00012968"/>
    </source>
</evidence>
<dbReference type="PANTHER" id="PTHR23135:SF18">
    <property type="entry name" value="CYANOPHYCIN SYNTHETASE"/>
    <property type="match status" value="1"/>
</dbReference>
<dbReference type="InterPro" id="IPR011810">
    <property type="entry name" value="Cya_phycin_syn"/>
</dbReference>
<keyword evidence="17" id="KW-1185">Reference proteome</keyword>
<dbReference type="Gene3D" id="3.40.1190.10">
    <property type="entry name" value="Mur-like, catalytic domain"/>
    <property type="match status" value="1"/>
</dbReference>
<dbReference type="Gene3D" id="3.30.470.20">
    <property type="entry name" value="ATP-grasp fold, B domain"/>
    <property type="match status" value="2"/>
</dbReference>
<reference evidence="16" key="2">
    <citation type="submission" date="2020-09" db="EMBL/GenBank/DDBJ databases">
        <authorList>
            <person name="Sun Q."/>
            <person name="Ohkuma M."/>
        </authorList>
    </citation>
    <scope>NUCLEOTIDE SEQUENCE</scope>
    <source>
        <strain evidence="16">JCM 18487</strain>
    </source>
</reference>
<evidence type="ECO:0000256" key="2">
    <source>
        <dbReference type="ARBA" id="ARBA00004752"/>
    </source>
</evidence>
<evidence type="ECO:0000256" key="1">
    <source>
        <dbReference type="ARBA" id="ARBA00003184"/>
    </source>
</evidence>
<evidence type="ECO:0000256" key="8">
    <source>
        <dbReference type="ARBA" id="ARBA00022598"/>
    </source>
</evidence>
<comment type="caution">
    <text evidence="16">The sequence shown here is derived from an EMBL/GenBank/DDBJ whole genome shotgun (WGS) entry which is preliminary data.</text>
</comment>
<dbReference type="AlphaFoldDB" id="A0A917NMC4"/>
<proteinExistence type="inferred from homology"/>
<dbReference type="NCBIfam" id="TIGR02068">
    <property type="entry name" value="cya_phycin_syn"/>
    <property type="match status" value="1"/>
</dbReference>
<accession>A0A917NMC4</accession>